<dbReference type="EMBL" id="PDUG01000004">
    <property type="protein sequence ID" value="PIC36117.1"/>
    <property type="molecule type" value="Genomic_DNA"/>
</dbReference>
<accession>A0A2G5U9C9</accession>
<organism evidence="1 2">
    <name type="scientific">Caenorhabditis nigoni</name>
    <dbReference type="NCBI Taxonomy" id="1611254"/>
    <lineage>
        <taxon>Eukaryota</taxon>
        <taxon>Metazoa</taxon>
        <taxon>Ecdysozoa</taxon>
        <taxon>Nematoda</taxon>
        <taxon>Chromadorea</taxon>
        <taxon>Rhabditida</taxon>
        <taxon>Rhabditina</taxon>
        <taxon>Rhabditomorpha</taxon>
        <taxon>Rhabditoidea</taxon>
        <taxon>Rhabditidae</taxon>
        <taxon>Peloderinae</taxon>
        <taxon>Caenorhabditis</taxon>
    </lineage>
</organism>
<proteinExistence type="predicted"/>
<protein>
    <submittedName>
        <fullName evidence="1">Uncharacterized protein</fullName>
    </submittedName>
</protein>
<dbReference type="AlphaFoldDB" id="A0A2G5U9C9"/>
<evidence type="ECO:0000313" key="2">
    <source>
        <dbReference type="Proteomes" id="UP000230233"/>
    </source>
</evidence>
<gene>
    <name evidence="1" type="primary">Cnig_chr_IV.g15230</name>
    <name evidence="1" type="ORF">B9Z55_015230</name>
</gene>
<comment type="caution">
    <text evidence="1">The sequence shown here is derived from an EMBL/GenBank/DDBJ whole genome shotgun (WGS) entry which is preliminary data.</text>
</comment>
<sequence length="71" mass="7989">MPDYVIVADIAKASIKPSKPVTAQNIQIYRFTVSPFGSPASPFLLAAYIYYCLDSNPGRSQSRDQRQYLCR</sequence>
<evidence type="ECO:0000313" key="1">
    <source>
        <dbReference type="EMBL" id="PIC36117.1"/>
    </source>
</evidence>
<reference evidence="2" key="1">
    <citation type="submission" date="2017-10" db="EMBL/GenBank/DDBJ databases">
        <title>Rapid genome shrinkage in a self-fertile nematode reveals novel sperm competition proteins.</title>
        <authorList>
            <person name="Yin D."/>
            <person name="Schwarz E.M."/>
            <person name="Thomas C.G."/>
            <person name="Felde R.L."/>
            <person name="Korf I.F."/>
            <person name="Cutter A.D."/>
            <person name="Schartner C.M."/>
            <person name="Ralston E.J."/>
            <person name="Meyer B.J."/>
            <person name="Haag E.S."/>
        </authorList>
    </citation>
    <scope>NUCLEOTIDE SEQUENCE [LARGE SCALE GENOMIC DNA]</scope>
    <source>
        <strain evidence="2">JU1422</strain>
    </source>
</reference>
<dbReference type="OrthoDB" id="5920525at2759"/>
<name>A0A2G5U9C9_9PELO</name>
<dbReference type="Proteomes" id="UP000230233">
    <property type="component" value="Chromosome IV"/>
</dbReference>
<keyword evidence="2" id="KW-1185">Reference proteome</keyword>